<dbReference type="Pfam" id="PF13704">
    <property type="entry name" value="Glyco_tranf_2_4"/>
    <property type="match status" value="1"/>
</dbReference>
<comment type="caution">
    <text evidence="1">The sequence shown here is derived from an EMBL/GenBank/DDBJ whole genome shotgun (WGS) entry which is preliminary data.</text>
</comment>
<dbReference type="EMBL" id="BAQB01000009">
    <property type="protein sequence ID" value="GBR45802.1"/>
    <property type="molecule type" value="Genomic_DNA"/>
</dbReference>
<dbReference type="InterPro" id="IPR029044">
    <property type="entry name" value="Nucleotide-diphossugar_trans"/>
</dbReference>
<keyword evidence="2" id="KW-1185">Reference proteome</keyword>
<protein>
    <recommendedName>
        <fullName evidence="3">Glycosyltransferase 2-like domain-containing protein</fullName>
    </recommendedName>
</protein>
<proteinExistence type="predicted"/>
<gene>
    <name evidence="1" type="ORF">AA106556_0896</name>
</gene>
<sequence length="268" mass="30453">MTKATCALLCHNAASTLTEWVAWHIMQGFERILIIDAGSTDHTVPLAQSLNTKIEYEIIERPDTTNLPPEERRIVLIDTAHNHTPSDHWLLILDQDEFLDLNEPLDAFLADCTDEHGIGLYWKTFGPSISQTPAQFSISAFSHRAPDDFIDHHAGRIFARPSHHTLTSSPFWDGTEHISVLAPRKGPAAPRILHYPWLADPDMPQHLAQHYSHQDIEDLTPLRHALTLNATINTLTEPQKAFEDDVVTFDTFSIRRIRPTEEEKNLLK</sequence>
<dbReference type="RefSeq" id="WP_068170243.1">
    <property type="nucleotide sequence ID" value="NZ_BAQB01000009.1"/>
</dbReference>
<evidence type="ECO:0000313" key="2">
    <source>
        <dbReference type="Proteomes" id="UP001062443"/>
    </source>
</evidence>
<dbReference type="SUPFAM" id="SSF53448">
    <property type="entry name" value="Nucleotide-diphospho-sugar transferases"/>
    <property type="match status" value="1"/>
</dbReference>
<evidence type="ECO:0008006" key="3">
    <source>
        <dbReference type="Google" id="ProtNLM"/>
    </source>
</evidence>
<reference evidence="1" key="1">
    <citation type="submission" date="2013-04" db="EMBL/GenBank/DDBJ databases">
        <title>The genome sequencing project of 58 acetic acid bacteria.</title>
        <authorList>
            <person name="Okamoto-Kainuma A."/>
            <person name="Ishikawa M."/>
            <person name="Umino S."/>
            <person name="Koizumi Y."/>
            <person name="Shiwa Y."/>
            <person name="Yoshikawa H."/>
            <person name="Matsutani M."/>
            <person name="Matsushita K."/>
        </authorList>
    </citation>
    <scope>NUCLEOTIDE SEQUENCE</scope>
    <source>
        <strain evidence="1">NBRC 106556</strain>
    </source>
</reference>
<dbReference type="Proteomes" id="UP001062443">
    <property type="component" value="Unassembled WGS sequence"/>
</dbReference>
<accession>A0ABQ0QIA5</accession>
<organism evidence="1 2">
    <name type="scientific">Neokomagataea tanensis NBRC 106556</name>
    <dbReference type="NCBI Taxonomy" id="1223519"/>
    <lineage>
        <taxon>Bacteria</taxon>
        <taxon>Pseudomonadati</taxon>
        <taxon>Pseudomonadota</taxon>
        <taxon>Alphaproteobacteria</taxon>
        <taxon>Acetobacterales</taxon>
        <taxon>Acetobacteraceae</taxon>
        <taxon>Neokomagataea</taxon>
    </lineage>
</organism>
<evidence type="ECO:0000313" key="1">
    <source>
        <dbReference type="EMBL" id="GBR45802.1"/>
    </source>
</evidence>
<name>A0ABQ0QIA5_9PROT</name>